<dbReference type="KEGG" id="afx:JZ786_18820"/>
<reference evidence="1 2" key="1">
    <citation type="submission" date="2021-02" db="EMBL/GenBank/DDBJ databases">
        <title>Alicyclobacillus curvatus sp. nov. and Alicyclobacillus mengziensis sp. nov., two acidophilic bacteria isolated from acid mine drainage.</title>
        <authorList>
            <person name="Huang Y."/>
        </authorList>
    </citation>
    <scope>NUCLEOTIDE SEQUENCE [LARGE SCALE GENOMIC DNA]</scope>
    <source>
        <strain evidence="1 2">S30H14</strain>
    </source>
</reference>
<gene>
    <name evidence="1" type="ORF">JZ786_18820</name>
</gene>
<accession>A0A9X7VXL9</accession>
<evidence type="ECO:0000313" key="1">
    <source>
        <dbReference type="EMBL" id="QSO46499.1"/>
    </source>
</evidence>
<organism evidence="1 2">
    <name type="scientific">Alicyclobacillus mengziensis</name>
    <dbReference type="NCBI Taxonomy" id="2931921"/>
    <lineage>
        <taxon>Bacteria</taxon>
        <taxon>Bacillati</taxon>
        <taxon>Bacillota</taxon>
        <taxon>Bacilli</taxon>
        <taxon>Bacillales</taxon>
        <taxon>Alicyclobacillaceae</taxon>
        <taxon>Alicyclobacillus</taxon>
    </lineage>
</organism>
<dbReference type="EMBL" id="CP071182">
    <property type="protein sequence ID" value="QSO46499.1"/>
    <property type="molecule type" value="Genomic_DNA"/>
</dbReference>
<dbReference type="Proteomes" id="UP000663505">
    <property type="component" value="Chromosome"/>
</dbReference>
<name>A0A9X7VXL9_9BACL</name>
<dbReference type="RefSeq" id="WP_206655868.1">
    <property type="nucleotide sequence ID" value="NZ_CP071182.1"/>
</dbReference>
<dbReference type="InterPro" id="IPR019723">
    <property type="entry name" value="Uncharacterised_YfmQ"/>
</dbReference>
<protein>
    <submittedName>
        <fullName evidence="1">Uncharacterized protein</fullName>
    </submittedName>
</protein>
<keyword evidence="2" id="KW-1185">Reference proteome</keyword>
<dbReference type="AlphaFoldDB" id="A0A9X7VXL9"/>
<proteinExistence type="predicted"/>
<sequence length="146" mass="17013">MPMPMWFVPVLIMLAILSFLITPPTFAVNWFTSRFAAHIRLSSRDIIYLGGSKLDGQDKERFIKCWNEAEFLYETEERPKNVTIDHSVEIVRGRREYRFLLHLFDTYIDVFRNTSNRKKLAYRVVAPKLSDCIMDLCAQDVAATGC</sequence>
<evidence type="ECO:0000313" key="2">
    <source>
        <dbReference type="Proteomes" id="UP000663505"/>
    </source>
</evidence>
<dbReference type="Pfam" id="PF10787">
    <property type="entry name" value="YfmQ"/>
    <property type="match status" value="1"/>
</dbReference>